<keyword evidence="2" id="KW-1185">Reference proteome</keyword>
<comment type="caution">
    <text evidence="1">The sequence shown here is derived from an EMBL/GenBank/DDBJ whole genome shotgun (WGS) entry which is preliminary data.</text>
</comment>
<proteinExistence type="predicted"/>
<evidence type="ECO:0000313" key="2">
    <source>
        <dbReference type="Proteomes" id="UP000186817"/>
    </source>
</evidence>
<name>A0A1Q9F677_SYMMI</name>
<dbReference type="OrthoDB" id="5599753at2759"/>
<sequence length="213" mass="23527">MDPFKAQTREAQGGWEDFIKDCGFKTYLGNPIHVSVAFNEKFKNKTVHWQGAVRHMEEGFNLLGYAQPSAVFVDMEPAQFSRKRDASDLVLFFKEDKEISATMRHLKRGDKIDFTATMVEVGKRGAPHAMALWDVSLPSRPGDSPKANATQWGASAPTIFYCEVRTIPLRSQTVGAAGSKGNASIQSRHPDGLMRSASAVLTDAVAKFDEFTP</sequence>
<accession>A0A1Q9F677</accession>
<gene>
    <name evidence="1" type="ORF">AK812_SmicGene644</name>
</gene>
<dbReference type="AlphaFoldDB" id="A0A1Q9F677"/>
<dbReference type="Proteomes" id="UP000186817">
    <property type="component" value="Unassembled WGS sequence"/>
</dbReference>
<organism evidence="1 2">
    <name type="scientific">Symbiodinium microadriaticum</name>
    <name type="common">Dinoflagellate</name>
    <name type="synonym">Zooxanthella microadriatica</name>
    <dbReference type="NCBI Taxonomy" id="2951"/>
    <lineage>
        <taxon>Eukaryota</taxon>
        <taxon>Sar</taxon>
        <taxon>Alveolata</taxon>
        <taxon>Dinophyceae</taxon>
        <taxon>Suessiales</taxon>
        <taxon>Symbiodiniaceae</taxon>
        <taxon>Symbiodinium</taxon>
    </lineage>
</organism>
<dbReference type="EMBL" id="LSRX01000006">
    <property type="protein sequence ID" value="OLQ15190.1"/>
    <property type="molecule type" value="Genomic_DNA"/>
</dbReference>
<reference evidence="1 2" key="1">
    <citation type="submission" date="2016-02" db="EMBL/GenBank/DDBJ databases">
        <title>Genome analysis of coral dinoflagellate symbionts highlights evolutionary adaptations to a symbiotic lifestyle.</title>
        <authorList>
            <person name="Aranda M."/>
            <person name="Li Y."/>
            <person name="Liew Y.J."/>
            <person name="Baumgarten S."/>
            <person name="Simakov O."/>
            <person name="Wilson M."/>
            <person name="Piel J."/>
            <person name="Ashoor H."/>
            <person name="Bougouffa S."/>
            <person name="Bajic V.B."/>
            <person name="Ryu T."/>
            <person name="Ravasi T."/>
            <person name="Bayer T."/>
            <person name="Micklem G."/>
            <person name="Kim H."/>
            <person name="Bhak J."/>
            <person name="Lajeunesse T.C."/>
            <person name="Voolstra C.R."/>
        </authorList>
    </citation>
    <scope>NUCLEOTIDE SEQUENCE [LARGE SCALE GENOMIC DNA]</scope>
    <source>
        <strain evidence="1 2">CCMP2467</strain>
    </source>
</reference>
<evidence type="ECO:0000313" key="1">
    <source>
        <dbReference type="EMBL" id="OLQ15190.1"/>
    </source>
</evidence>
<protein>
    <submittedName>
        <fullName evidence="1">Uncharacterized protein</fullName>
    </submittedName>
</protein>